<dbReference type="OrthoDB" id="10264154at2759"/>
<dbReference type="GO" id="GO:0005960">
    <property type="term" value="C:glycine cleavage complex"/>
    <property type="evidence" value="ECO:0007669"/>
    <property type="project" value="InterPro"/>
</dbReference>
<feature type="domain" description="Lipoyl-binding" evidence="4">
    <location>
        <begin position="1"/>
        <end position="65"/>
    </location>
</feature>
<dbReference type="VEuPathDB" id="TrichDB:TRFO_23687"/>
<evidence type="ECO:0000256" key="3">
    <source>
        <dbReference type="ARBA" id="ARBA00022946"/>
    </source>
</evidence>
<protein>
    <recommendedName>
        <fullName evidence="4">Lipoyl-binding domain-containing protein</fullName>
    </recommendedName>
</protein>
<dbReference type="Gene3D" id="2.40.50.100">
    <property type="match status" value="1"/>
</dbReference>
<dbReference type="InterPro" id="IPR003016">
    <property type="entry name" value="2-oxoA_DH_lipoyl-BS"/>
</dbReference>
<comment type="similarity">
    <text evidence="1">Belongs to the GcvH family.</text>
</comment>
<organism evidence="5 6">
    <name type="scientific">Tritrichomonas foetus</name>
    <dbReference type="NCBI Taxonomy" id="1144522"/>
    <lineage>
        <taxon>Eukaryota</taxon>
        <taxon>Metamonada</taxon>
        <taxon>Parabasalia</taxon>
        <taxon>Tritrichomonadida</taxon>
        <taxon>Tritrichomonadidae</taxon>
        <taxon>Tritrichomonas</taxon>
    </lineage>
</organism>
<evidence type="ECO:0000256" key="1">
    <source>
        <dbReference type="ARBA" id="ARBA00009249"/>
    </source>
</evidence>
<dbReference type="GO" id="GO:0009249">
    <property type="term" value="P:protein lipoylation"/>
    <property type="evidence" value="ECO:0007669"/>
    <property type="project" value="TreeGrafter"/>
</dbReference>
<dbReference type="Proteomes" id="UP000179807">
    <property type="component" value="Unassembled WGS sequence"/>
</dbReference>
<dbReference type="InterPro" id="IPR002930">
    <property type="entry name" value="GCV_H"/>
</dbReference>
<dbReference type="InterPro" id="IPR000089">
    <property type="entry name" value="Biotin_lipoyl"/>
</dbReference>
<dbReference type="GO" id="GO:0005739">
    <property type="term" value="C:mitochondrion"/>
    <property type="evidence" value="ECO:0007669"/>
    <property type="project" value="TreeGrafter"/>
</dbReference>
<evidence type="ECO:0000313" key="5">
    <source>
        <dbReference type="EMBL" id="OHT07985.1"/>
    </source>
</evidence>
<keyword evidence="6" id="KW-1185">Reference proteome</keyword>
<dbReference type="AlphaFoldDB" id="A0A1J4K911"/>
<reference evidence="5" key="1">
    <citation type="submission" date="2016-10" db="EMBL/GenBank/DDBJ databases">
        <authorList>
            <person name="Benchimol M."/>
            <person name="Almeida L.G."/>
            <person name="Vasconcelos A.T."/>
            <person name="Perreira-Neves A."/>
            <person name="Rosa I.A."/>
            <person name="Tasca T."/>
            <person name="Bogo M.R."/>
            <person name="de Souza W."/>
        </authorList>
    </citation>
    <scope>NUCLEOTIDE SEQUENCE [LARGE SCALE GENOMIC DNA]</scope>
    <source>
        <strain evidence="5">K</strain>
    </source>
</reference>
<keyword evidence="3" id="KW-0809">Transit peptide</keyword>
<dbReference type="SUPFAM" id="SSF51230">
    <property type="entry name" value="Single hybrid motif"/>
    <property type="match status" value="1"/>
</dbReference>
<comment type="caution">
    <text evidence="5">The sequence shown here is derived from an EMBL/GenBank/DDBJ whole genome shotgun (WGS) entry which is preliminary data.</text>
</comment>
<dbReference type="PROSITE" id="PS00189">
    <property type="entry name" value="LIPOYL"/>
    <property type="match status" value="1"/>
</dbReference>
<dbReference type="PANTHER" id="PTHR11715:SF3">
    <property type="entry name" value="GLYCINE CLEAVAGE SYSTEM H PROTEIN-RELATED"/>
    <property type="match status" value="1"/>
</dbReference>
<dbReference type="GO" id="GO:0019464">
    <property type="term" value="P:glycine decarboxylation via glycine cleavage system"/>
    <property type="evidence" value="ECO:0007669"/>
    <property type="project" value="InterPro"/>
</dbReference>
<dbReference type="CDD" id="cd06848">
    <property type="entry name" value="GCS_H"/>
    <property type="match status" value="1"/>
</dbReference>
<dbReference type="Pfam" id="PF01597">
    <property type="entry name" value="GCV_H"/>
    <property type="match status" value="1"/>
</dbReference>
<name>A0A1J4K911_9EUKA</name>
<evidence type="ECO:0000256" key="2">
    <source>
        <dbReference type="ARBA" id="ARBA00022823"/>
    </source>
</evidence>
<sequence>MAANILTNKEVKIGDEIGDIESSKTTTAIFSPMEGKIHEVNPEILDNPSIINRSAERKGWLCKITLTDPSNTNHLMDIQSYRDSIKV</sequence>
<dbReference type="GeneID" id="94838007"/>
<dbReference type="PROSITE" id="PS50968">
    <property type="entry name" value="BIOTINYL_LIPOYL"/>
    <property type="match status" value="1"/>
</dbReference>
<keyword evidence="2" id="KW-0450">Lipoyl</keyword>
<accession>A0A1J4K911</accession>
<dbReference type="PANTHER" id="PTHR11715">
    <property type="entry name" value="GLYCINE CLEAVAGE SYSTEM H PROTEIN"/>
    <property type="match status" value="1"/>
</dbReference>
<proteinExistence type="inferred from homology"/>
<dbReference type="EMBL" id="MLAK01000681">
    <property type="protein sequence ID" value="OHT07985.1"/>
    <property type="molecule type" value="Genomic_DNA"/>
</dbReference>
<dbReference type="InterPro" id="IPR011053">
    <property type="entry name" value="Single_hybrid_motif"/>
</dbReference>
<evidence type="ECO:0000313" key="6">
    <source>
        <dbReference type="Proteomes" id="UP000179807"/>
    </source>
</evidence>
<dbReference type="InterPro" id="IPR033753">
    <property type="entry name" value="GCV_H/Fam206"/>
</dbReference>
<gene>
    <name evidence="5" type="ORF">TRFO_23687</name>
</gene>
<dbReference type="RefSeq" id="XP_068361121.1">
    <property type="nucleotide sequence ID" value="XM_068503303.1"/>
</dbReference>
<evidence type="ECO:0000259" key="4">
    <source>
        <dbReference type="PROSITE" id="PS50968"/>
    </source>
</evidence>